<accession>C3ZI59</accession>
<evidence type="ECO:0008006" key="3">
    <source>
        <dbReference type="Google" id="ProtNLM"/>
    </source>
</evidence>
<feature type="signal peptide" evidence="1">
    <location>
        <begin position="1"/>
        <end position="18"/>
    </location>
</feature>
<organism>
    <name type="scientific">Branchiostoma floridae</name>
    <name type="common">Florida lancelet</name>
    <name type="synonym">Amphioxus</name>
    <dbReference type="NCBI Taxonomy" id="7739"/>
    <lineage>
        <taxon>Eukaryota</taxon>
        <taxon>Metazoa</taxon>
        <taxon>Chordata</taxon>
        <taxon>Cephalochordata</taxon>
        <taxon>Leptocardii</taxon>
        <taxon>Amphioxiformes</taxon>
        <taxon>Branchiostomatidae</taxon>
        <taxon>Branchiostoma</taxon>
    </lineage>
</organism>
<keyword evidence="1" id="KW-0732">Signal</keyword>
<evidence type="ECO:0000256" key="1">
    <source>
        <dbReference type="SAM" id="SignalP"/>
    </source>
</evidence>
<feature type="chain" id="PRO_5002936874" description="TGF-beta family profile domain-containing protein" evidence="1">
    <location>
        <begin position="19"/>
        <end position="144"/>
    </location>
</feature>
<sequence length="144" mass="15971">MSLLSPFLLGVLTGPVSTAHQRIPFIALVLNHHQPVKRTFEYSAPADPLHSLGAESPSTCQKDWQEVWVSYPAQLLLKKDWQEVWVSYPAQLLLKKGVQALQFICGGNIHPSYTSASLASGYIGNLNRKHSQPLTAPCKQCHIQ</sequence>
<evidence type="ECO:0000313" key="2">
    <source>
        <dbReference type="EMBL" id="EEN47801.1"/>
    </source>
</evidence>
<dbReference type="AlphaFoldDB" id="C3ZI59"/>
<dbReference type="InParanoid" id="C3ZI59"/>
<name>C3ZI59_BRAFL</name>
<gene>
    <name evidence="2" type="ORF">BRAFLDRAFT_83578</name>
</gene>
<dbReference type="EMBL" id="GG666626">
    <property type="protein sequence ID" value="EEN47801.1"/>
    <property type="molecule type" value="Genomic_DNA"/>
</dbReference>
<protein>
    <recommendedName>
        <fullName evidence="3">TGF-beta family profile domain-containing protein</fullName>
    </recommendedName>
</protein>
<proteinExistence type="predicted"/>
<reference evidence="2" key="1">
    <citation type="journal article" date="2008" name="Nature">
        <title>The amphioxus genome and the evolution of the chordate karyotype.</title>
        <authorList>
            <consortium name="US DOE Joint Genome Institute (JGI-PGF)"/>
            <person name="Putnam N.H."/>
            <person name="Butts T."/>
            <person name="Ferrier D.E.K."/>
            <person name="Furlong R.F."/>
            <person name="Hellsten U."/>
            <person name="Kawashima T."/>
            <person name="Robinson-Rechavi M."/>
            <person name="Shoguchi E."/>
            <person name="Terry A."/>
            <person name="Yu J.-K."/>
            <person name="Benito-Gutierrez E.L."/>
            <person name="Dubchak I."/>
            <person name="Garcia-Fernandez J."/>
            <person name="Gibson-Brown J.J."/>
            <person name="Grigoriev I.V."/>
            <person name="Horton A.C."/>
            <person name="de Jong P.J."/>
            <person name="Jurka J."/>
            <person name="Kapitonov V.V."/>
            <person name="Kohara Y."/>
            <person name="Kuroki Y."/>
            <person name="Lindquist E."/>
            <person name="Lucas S."/>
            <person name="Osoegawa K."/>
            <person name="Pennacchio L.A."/>
            <person name="Salamov A.A."/>
            <person name="Satou Y."/>
            <person name="Sauka-Spengler T."/>
            <person name="Schmutz J."/>
            <person name="Shin-I T."/>
            <person name="Toyoda A."/>
            <person name="Bronner-Fraser M."/>
            <person name="Fujiyama A."/>
            <person name="Holland L.Z."/>
            <person name="Holland P.W.H."/>
            <person name="Satoh N."/>
            <person name="Rokhsar D.S."/>
        </authorList>
    </citation>
    <scope>NUCLEOTIDE SEQUENCE [LARGE SCALE GENOMIC DNA]</scope>
    <source>
        <strain evidence="2">S238N-H82</strain>
        <tissue evidence="2">Testes</tissue>
    </source>
</reference>